<keyword evidence="4" id="KW-1185">Reference proteome</keyword>
<reference evidence="3 4" key="1">
    <citation type="journal article" date="2016" name="Proc. Natl. Acad. Sci. U.S.A.">
        <title>Lipid metabolic changes in an early divergent fungus govern the establishment of a mutualistic symbiosis with endobacteria.</title>
        <authorList>
            <person name="Lastovetsky O.A."/>
            <person name="Gaspar M.L."/>
            <person name="Mondo S.J."/>
            <person name="LaButti K.M."/>
            <person name="Sandor L."/>
            <person name="Grigoriev I.V."/>
            <person name="Henry S.A."/>
            <person name="Pawlowska T.E."/>
        </authorList>
    </citation>
    <scope>NUCLEOTIDE SEQUENCE [LARGE SCALE GENOMIC DNA]</scope>
    <source>
        <strain evidence="3 4">ATCC 52813</strain>
    </source>
</reference>
<feature type="transmembrane region" description="Helical" evidence="2">
    <location>
        <begin position="203"/>
        <end position="222"/>
    </location>
</feature>
<feature type="transmembrane region" description="Helical" evidence="2">
    <location>
        <begin position="55"/>
        <end position="81"/>
    </location>
</feature>
<feature type="transmembrane region" description="Helical" evidence="2">
    <location>
        <begin position="25"/>
        <end position="43"/>
    </location>
</feature>
<evidence type="ECO:0000256" key="1">
    <source>
        <dbReference type="SAM" id="MobiDB-lite"/>
    </source>
</evidence>
<accession>A0A2G4SLT8</accession>
<protein>
    <submittedName>
        <fullName evidence="3">Uncharacterized protein</fullName>
    </submittedName>
</protein>
<evidence type="ECO:0000313" key="3">
    <source>
        <dbReference type="EMBL" id="PHZ09757.1"/>
    </source>
</evidence>
<organism evidence="3 4">
    <name type="scientific">Rhizopus microsporus ATCC 52813</name>
    <dbReference type="NCBI Taxonomy" id="1340429"/>
    <lineage>
        <taxon>Eukaryota</taxon>
        <taxon>Fungi</taxon>
        <taxon>Fungi incertae sedis</taxon>
        <taxon>Mucoromycota</taxon>
        <taxon>Mucoromycotina</taxon>
        <taxon>Mucoromycetes</taxon>
        <taxon>Mucorales</taxon>
        <taxon>Mucorineae</taxon>
        <taxon>Rhizopodaceae</taxon>
        <taxon>Rhizopus</taxon>
    </lineage>
</organism>
<keyword evidence="2" id="KW-0472">Membrane</keyword>
<feature type="transmembrane region" description="Helical" evidence="2">
    <location>
        <begin position="118"/>
        <end position="139"/>
    </location>
</feature>
<dbReference type="AlphaFoldDB" id="A0A2G4SLT8"/>
<name>A0A2G4SLT8_RHIZD</name>
<proteinExistence type="predicted"/>
<keyword evidence="2" id="KW-0812">Transmembrane</keyword>
<feature type="region of interest" description="Disordered" evidence="1">
    <location>
        <begin position="268"/>
        <end position="291"/>
    </location>
</feature>
<dbReference type="GeneID" id="35442592"/>
<keyword evidence="2" id="KW-1133">Transmembrane helix</keyword>
<evidence type="ECO:0000256" key="2">
    <source>
        <dbReference type="SAM" id="Phobius"/>
    </source>
</evidence>
<evidence type="ECO:0000313" key="4">
    <source>
        <dbReference type="Proteomes" id="UP000242254"/>
    </source>
</evidence>
<gene>
    <name evidence="3" type="ORF">RHIMIDRAFT_262388</name>
</gene>
<feature type="transmembrane region" description="Helical" evidence="2">
    <location>
        <begin position="87"/>
        <end position="106"/>
    </location>
</feature>
<sequence>MSTNSTSTDDKSAQDLVRDQKEANFTIMFVSVGFSCFIWQALTTGKMVYKSKKPIVLLVFLQSVLGAVVTFVTLLVCIVEVDCTFRLFFSVVGVNVGDMALQFVLLWKAFLGNERSKLVLFVGSIPIISIAVFIVINLTVGRSGSFLQEGVCLTNYPTYIVIIKAAIDFTSNVFLSACFILVIYRHYRLFGNSIQRTLLKEGLLYCFGVCFSNIICGILLTLEVIGGNTPVIYTIDWYLASYLVIKQLRHSKKQISIPKQYYSPNNNISPDVDDDDDHSSAAGASILPPPDEELRHIFNSIKKSDIMEKSHIYSTSTNYTVSTVKEADISLKK</sequence>
<dbReference type="EMBL" id="KZ303857">
    <property type="protein sequence ID" value="PHZ09757.1"/>
    <property type="molecule type" value="Genomic_DNA"/>
</dbReference>
<dbReference type="RefSeq" id="XP_023463465.1">
    <property type="nucleotide sequence ID" value="XM_023611603.1"/>
</dbReference>
<feature type="transmembrane region" description="Helical" evidence="2">
    <location>
        <begin position="159"/>
        <end position="183"/>
    </location>
</feature>
<dbReference type="Proteomes" id="UP000242254">
    <property type="component" value="Unassembled WGS sequence"/>
</dbReference>